<reference evidence="12" key="1">
    <citation type="submission" date="2020-09" db="EMBL/GenBank/DDBJ databases">
        <title>Pelagicoccus enzymogenes sp. nov. with an EPS production, isolated from marine sediment.</title>
        <authorList>
            <person name="Feng X."/>
        </authorList>
    </citation>
    <scope>NUCLEOTIDE SEQUENCE</scope>
    <source>
        <strain evidence="12">NFK12</strain>
    </source>
</reference>
<dbReference type="PANTHER" id="PTHR32552">
    <property type="entry name" value="FERRICHROME IRON RECEPTOR-RELATED"/>
    <property type="match status" value="1"/>
</dbReference>
<dbReference type="GO" id="GO:0015344">
    <property type="term" value="F:siderophore uptake transmembrane transporter activity"/>
    <property type="evidence" value="ECO:0007669"/>
    <property type="project" value="TreeGrafter"/>
</dbReference>
<dbReference type="PANTHER" id="PTHR32552:SF68">
    <property type="entry name" value="FERRICHROME OUTER MEMBRANE TRANSPORTER_PHAGE RECEPTOR"/>
    <property type="match status" value="1"/>
</dbReference>
<keyword evidence="3" id="KW-1134">Transmembrane beta strand</keyword>
<protein>
    <recommendedName>
        <fullName evidence="14">TonB-dependent receptor plug domain-containing protein</fullName>
    </recommendedName>
</protein>
<evidence type="ECO:0000256" key="2">
    <source>
        <dbReference type="ARBA" id="ARBA00022448"/>
    </source>
</evidence>
<gene>
    <name evidence="12" type="ORF">IEN85_19080</name>
</gene>
<dbReference type="InterPro" id="IPR037066">
    <property type="entry name" value="Plug_dom_sf"/>
</dbReference>
<keyword evidence="6" id="KW-0732">Signal</keyword>
<keyword evidence="13" id="KW-1185">Reference proteome</keyword>
<comment type="subcellular location">
    <subcellularLocation>
        <location evidence="1">Cell outer membrane</location>
        <topology evidence="1">Multi-pass membrane protein</topology>
    </subcellularLocation>
</comment>
<keyword evidence="9" id="KW-0472">Membrane</keyword>
<evidence type="ECO:0000256" key="11">
    <source>
        <dbReference type="SAM" id="MobiDB-lite"/>
    </source>
</evidence>
<dbReference type="RefSeq" id="WP_191618698.1">
    <property type="nucleotide sequence ID" value="NZ_JACYFG010000051.1"/>
</dbReference>
<evidence type="ECO:0008006" key="14">
    <source>
        <dbReference type="Google" id="ProtNLM"/>
    </source>
</evidence>
<dbReference type="EMBL" id="JACYFG010000051">
    <property type="protein sequence ID" value="MBD5781613.1"/>
    <property type="molecule type" value="Genomic_DNA"/>
</dbReference>
<keyword evidence="7" id="KW-0408">Iron</keyword>
<evidence type="ECO:0000256" key="5">
    <source>
        <dbReference type="ARBA" id="ARBA00022692"/>
    </source>
</evidence>
<accession>A0A927FAQ0</accession>
<evidence type="ECO:0000256" key="10">
    <source>
        <dbReference type="ARBA" id="ARBA00023237"/>
    </source>
</evidence>
<evidence type="ECO:0000256" key="6">
    <source>
        <dbReference type="ARBA" id="ARBA00022729"/>
    </source>
</evidence>
<evidence type="ECO:0000256" key="4">
    <source>
        <dbReference type="ARBA" id="ARBA00022496"/>
    </source>
</evidence>
<keyword evidence="4" id="KW-0410">Iron transport</keyword>
<name>A0A927FAQ0_9BACT</name>
<organism evidence="12 13">
    <name type="scientific">Pelagicoccus enzymogenes</name>
    <dbReference type="NCBI Taxonomy" id="2773457"/>
    <lineage>
        <taxon>Bacteria</taxon>
        <taxon>Pseudomonadati</taxon>
        <taxon>Verrucomicrobiota</taxon>
        <taxon>Opitutia</taxon>
        <taxon>Puniceicoccales</taxon>
        <taxon>Pelagicoccaceae</taxon>
        <taxon>Pelagicoccus</taxon>
    </lineage>
</organism>
<sequence length="957" mass="107469">MAQEEDVDVYELSPFTIDAGSEDGYRATQTLSGTRLKSDLKDVGASMTIFTEEIMNDLAANSIEDILNFAPNTDVFVNDLNDSQGFGNDFINNDVKYVTRGGSTTIVGQNFFQTGIPNDRFSTERLTFTRGPNAVLFGLGNPAGAFVSSTKQAHSKKKTSISTQIDDRGSFRINLDHNQPIVEDKLAVRYSGLYDASNHYLPDAEGLSKRHFFTVRYQPLKGTVLRANYERGTIDKPAVRPWPIFDAYSAWMQEGSPLRATPSTPRVEGMENDGARDLISTEFSPAGTQIPTMTLRNQARSAKPSFAAGFAPSGNKLSSIDESVFPIFHTTFAGLAARLHDYETNSFFLEQKITDKMYLELAYNTVENDYRSFNGMRGGDAMLHFDVNEQLPDGSPNPNVGLPYVQARPTLIDADSERINKRAMLSYDLDFTDRDDWVKHLGRHQMAVFLEDSRVESWASNNVHRNVTPLFTTSPQTRITHPWNQLSYRFYFDPENGKLSTAEGRRILEAPVIYSGDPIPEPGPNGITPAFVAQQGPNVRDVDVETEALAIQSFFFNRRLVVTNGFREDTQTSFAGLPADFRDFRDDDLNNVNPRTLSPRELFADSPESRGGSTKSQGVVFHATKFMSLSYNTSNNFSVNATTRDLYGNLLPNPQGDGEDISVKFDLMDRKMFLDFTYYTNSTVDKLDDIRRTPAGDFLQVRDIWNTIYNETGDPKFQSPPYATLGSIWKDRTTTTAKGWEFSMTAKPVKGWNIRLNGSKRGNSTTTERGVVTRQYMNEYLPIIKANETWMGYVSGDGEGRAVSEIVADLEETLRNFERIKDLPADVFAPNWTANLITSYRFAGDSSLKGFSIGGSMNMRGKTINGFGVDDSDTVLPDVPFYSPGYEIFGAWFGYDRKILNDKVNWKFQVNIRNVFDDYTVHPLRSVDTRDGNNTSSTALYMLREPRTIRITNTFTF</sequence>
<keyword evidence="5" id="KW-0812">Transmembrane</keyword>
<feature type="region of interest" description="Disordered" evidence="11">
    <location>
        <begin position="595"/>
        <end position="615"/>
    </location>
</feature>
<proteinExistence type="predicted"/>
<evidence type="ECO:0000313" key="12">
    <source>
        <dbReference type="EMBL" id="MBD5781613.1"/>
    </source>
</evidence>
<dbReference type="AlphaFoldDB" id="A0A927FAQ0"/>
<dbReference type="Proteomes" id="UP000622317">
    <property type="component" value="Unassembled WGS sequence"/>
</dbReference>
<evidence type="ECO:0000256" key="7">
    <source>
        <dbReference type="ARBA" id="ARBA00023004"/>
    </source>
</evidence>
<dbReference type="InterPro" id="IPR036942">
    <property type="entry name" value="Beta-barrel_TonB_sf"/>
</dbReference>
<evidence type="ECO:0000256" key="3">
    <source>
        <dbReference type="ARBA" id="ARBA00022452"/>
    </source>
</evidence>
<dbReference type="SUPFAM" id="SSF56935">
    <property type="entry name" value="Porins"/>
    <property type="match status" value="1"/>
</dbReference>
<evidence type="ECO:0000256" key="8">
    <source>
        <dbReference type="ARBA" id="ARBA00023065"/>
    </source>
</evidence>
<keyword evidence="2" id="KW-0813">Transport</keyword>
<evidence type="ECO:0000256" key="9">
    <source>
        <dbReference type="ARBA" id="ARBA00023136"/>
    </source>
</evidence>
<dbReference type="InterPro" id="IPR039426">
    <property type="entry name" value="TonB-dep_rcpt-like"/>
</dbReference>
<evidence type="ECO:0000313" key="13">
    <source>
        <dbReference type="Proteomes" id="UP000622317"/>
    </source>
</evidence>
<dbReference type="Gene3D" id="2.170.130.10">
    <property type="entry name" value="TonB-dependent receptor, plug domain"/>
    <property type="match status" value="1"/>
</dbReference>
<comment type="caution">
    <text evidence="12">The sequence shown here is derived from an EMBL/GenBank/DDBJ whole genome shotgun (WGS) entry which is preliminary data.</text>
</comment>
<keyword evidence="10" id="KW-0998">Cell outer membrane</keyword>
<evidence type="ECO:0000256" key="1">
    <source>
        <dbReference type="ARBA" id="ARBA00004571"/>
    </source>
</evidence>
<keyword evidence="8" id="KW-0406">Ion transport</keyword>
<dbReference type="Gene3D" id="2.40.170.20">
    <property type="entry name" value="TonB-dependent receptor, beta-barrel domain"/>
    <property type="match status" value="1"/>
</dbReference>
<dbReference type="GO" id="GO:0009279">
    <property type="term" value="C:cell outer membrane"/>
    <property type="evidence" value="ECO:0007669"/>
    <property type="project" value="UniProtKB-SubCell"/>
</dbReference>